<evidence type="ECO:0000313" key="3">
    <source>
        <dbReference type="Proteomes" id="UP000266673"/>
    </source>
</evidence>
<dbReference type="EMBL" id="QKWP01000396">
    <property type="protein sequence ID" value="RIB20832.1"/>
    <property type="molecule type" value="Genomic_DNA"/>
</dbReference>
<dbReference type="Proteomes" id="UP000266673">
    <property type="component" value="Unassembled WGS sequence"/>
</dbReference>
<gene>
    <name evidence="2" type="ORF">C2G38_2244341</name>
</gene>
<comment type="caution">
    <text evidence="2">The sequence shown here is derived from an EMBL/GenBank/DDBJ whole genome shotgun (WGS) entry which is preliminary data.</text>
</comment>
<protein>
    <submittedName>
        <fullName evidence="2">Uncharacterized protein</fullName>
    </submittedName>
</protein>
<dbReference type="AlphaFoldDB" id="A0A397VFS2"/>
<keyword evidence="3" id="KW-1185">Reference proteome</keyword>
<feature type="region of interest" description="Disordered" evidence="1">
    <location>
        <begin position="89"/>
        <end position="184"/>
    </location>
</feature>
<organism evidence="2 3">
    <name type="scientific">Gigaspora rosea</name>
    <dbReference type="NCBI Taxonomy" id="44941"/>
    <lineage>
        <taxon>Eukaryota</taxon>
        <taxon>Fungi</taxon>
        <taxon>Fungi incertae sedis</taxon>
        <taxon>Mucoromycota</taxon>
        <taxon>Glomeromycotina</taxon>
        <taxon>Glomeromycetes</taxon>
        <taxon>Diversisporales</taxon>
        <taxon>Gigasporaceae</taxon>
        <taxon>Gigaspora</taxon>
    </lineage>
</organism>
<dbReference type="OrthoDB" id="10501296at2759"/>
<feature type="compositionally biased region" description="Polar residues" evidence="1">
    <location>
        <begin position="168"/>
        <end position="184"/>
    </location>
</feature>
<reference evidence="2 3" key="1">
    <citation type="submission" date="2018-06" db="EMBL/GenBank/DDBJ databases">
        <title>Comparative genomics reveals the genomic features of Rhizophagus irregularis, R. cerebriforme, R. diaphanum and Gigaspora rosea, and their symbiotic lifestyle signature.</title>
        <authorList>
            <person name="Morin E."/>
            <person name="San Clemente H."/>
            <person name="Chen E.C.H."/>
            <person name="De La Providencia I."/>
            <person name="Hainaut M."/>
            <person name="Kuo A."/>
            <person name="Kohler A."/>
            <person name="Murat C."/>
            <person name="Tang N."/>
            <person name="Roy S."/>
            <person name="Loubradou J."/>
            <person name="Henrissat B."/>
            <person name="Grigoriev I.V."/>
            <person name="Corradi N."/>
            <person name="Roux C."/>
            <person name="Martin F.M."/>
        </authorList>
    </citation>
    <scope>NUCLEOTIDE SEQUENCE [LARGE SCALE GENOMIC DNA]</scope>
    <source>
        <strain evidence="2 3">DAOM 194757</strain>
    </source>
</reference>
<proteinExistence type="predicted"/>
<evidence type="ECO:0000256" key="1">
    <source>
        <dbReference type="SAM" id="MobiDB-lite"/>
    </source>
</evidence>
<feature type="compositionally biased region" description="Low complexity" evidence="1">
    <location>
        <begin position="110"/>
        <end position="122"/>
    </location>
</feature>
<sequence length="184" mass="21885">MKHFCLTFFHILAKNSDDDNVRGYNFEFWLELRLIRAKIRNNAPARYSAKIRYFVMEKHLKESESIAISDRIRRRTIKTITIQEEIGRTEEQISEKSKKHKASTKECVISSSSSRSKSFYVDSKSKRNKDNEKNNYEETKRRKMDDENYFHFEIPSPRAVTPLPPQTPEHQMFSSSSLTTRRQR</sequence>
<name>A0A397VFS2_9GLOM</name>
<evidence type="ECO:0000313" key="2">
    <source>
        <dbReference type="EMBL" id="RIB20832.1"/>
    </source>
</evidence>
<feature type="compositionally biased region" description="Basic and acidic residues" evidence="1">
    <location>
        <begin position="123"/>
        <end position="150"/>
    </location>
</feature>
<accession>A0A397VFS2</accession>